<evidence type="ECO:0000313" key="5">
    <source>
        <dbReference type="Proteomes" id="UP000003340"/>
    </source>
</evidence>
<dbReference type="InterPro" id="IPR005754">
    <property type="entry name" value="Sortase"/>
</dbReference>
<dbReference type="STRING" id="537013.CLOSTMETH_01042"/>
<dbReference type="EMBL" id="ACEC01000039">
    <property type="protein sequence ID" value="EEG31339.1"/>
    <property type="molecule type" value="Genomic_DNA"/>
</dbReference>
<keyword evidence="3" id="KW-0812">Transmembrane</keyword>
<dbReference type="eggNOG" id="COG4509">
    <property type="taxonomic scope" value="Bacteria"/>
</dbReference>
<proteinExistence type="predicted"/>
<gene>
    <name evidence="4" type="primary">srtB</name>
    <name evidence="4" type="ORF">CLOSTMETH_01042</name>
</gene>
<reference evidence="4 5" key="1">
    <citation type="submission" date="2009-01" db="EMBL/GenBank/DDBJ databases">
        <authorList>
            <person name="Fulton L."/>
            <person name="Clifton S."/>
            <person name="Fulton B."/>
            <person name="Xu J."/>
            <person name="Minx P."/>
            <person name="Pepin K.H."/>
            <person name="Johnson M."/>
            <person name="Bhonagiri V."/>
            <person name="Nash W.E."/>
            <person name="Mardis E.R."/>
            <person name="Wilson R.K."/>
        </authorList>
    </citation>
    <scope>NUCLEOTIDE SEQUENCE [LARGE SCALE GENOMIC DNA]</scope>
    <source>
        <strain evidence="4 5">DSM 5476</strain>
    </source>
</reference>
<organism evidence="4 5">
    <name type="scientific">[Clostridium] methylpentosum DSM 5476</name>
    <dbReference type="NCBI Taxonomy" id="537013"/>
    <lineage>
        <taxon>Bacteria</taxon>
        <taxon>Bacillati</taxon>
        <taxon>Bacillota</taxon>
        <taxon>Clostridia</taxon>
        <taxon>Eubacteriales</taxon>
        <taxon>Oscillospiraceae</taxon>
        <taxon>Oscillospiraceae incertae sedis</taxon>
    </lineage>
</organism>
<sequence length="332" mass="38638">MSQQNDTAVKKPPLIVRFLKSWLPWKGDGFGEVIRKIIFLIALIVFIGSAVYIGNYFLTRYESEKKINEIDTIYHDTNIDPDQVANLPEGYGERWASLYSINNNIKGWISIDDTNISFPVVQTSEEDPEHFLYRDFKDKYDTFGTPFLDARARLTLEENSDNWVIYGHHMKGKKVFGQLTNYEDLDFYKSHPIIQFDSVYKDMKWKIVSVFVTNTNPNHDNGNVFNYHDYINFENEEAFNDYIEKVKQRSILDTGVDVAYGDQLMTLSTCTYEFDDARFVVVARQVRDGEDPDAQVENAVYNPNTLYPQIWYDKFPQYKKPASEADNSAVTE</sequence>
<dbReference type="CDD" id="cd05826">
    <property type="entry name" value="Sortase_B"/>
    <property type="match status" value="1"/>
</dbReference>
<dbReference type="Gene3D" id="2.40.260.10">
    <property type="entry name" value="Sortase"/>
    <property type="match status" value="1"/>
</dbReference>
<keyword evidence="3" id="KW-1133">Transmembrane helix</keyword>
<dbReference type="Proteomes" id="UP000003340">
    <property type="component" value="Unassembled WGS sequence"/>
</dbReference>
<reference evidence="4 5" key="2">
    <citation type="submission" date="2009-02" db="EMBL/GenBank/DDBJ databases">
        <title>Draft genome sequence of Clostridium methylpentosum (DSM 5476).</title>
        <authorList>
            <person name="Sudarsanam P."/>
            <person name="Ley R."/>
            <person name="Guruge J."/>
            <person name="Turnbaugh P.J."/>
            <person name="Mahowald M."/>
            <person name="Liep D."/>
            <person name="Gordon J."/>
        </authorList>
    </citation>
    <scope>NUCLEOTIDE SEQUENCE [LARGE SCALE GENOMIC DNA]</scope>
    <source>
        <strain evidence="4 5">DSM 5476</strain>
    </source>
</reference>
<feature type="active site" description="Proton donor/acceptor" evidence="2">
    <location>
        <position position="168"/>
    </location>
</feature>
<comment type="caution">
    <text evidence="4">The sequence shown here is derived from an EMBL/GenBank/DDBJ whole genome shotgun (WGS) entry which is preliminary data.</text>
</comment>
<dbReference type="AlphaFoldDB" id="C0EB25"/>
<dbReference type="InterPro" id="IPR009835">
    <property type="entry name" value="SrtB"/>
</dbReference>
<accession>C0EB25</accession>
<dbReference type="InterPro" id="IPR023365">
    <property type="entry name" value="Sortase_dom-sf"/>
</dbReference>
<dbReference type="GO" id="GO:0016787">
    <property type="term" value="F:hydrolase activity"/>
    <property type="evidence" value="ECO:0007669"/>
    <property type="project" value="UniProtKB-KW"/>
</dbReference>
<keyword evidence="5" id="KW-1185">Reference proteome</keyword>
<dbReference type="SUPFAM" id="SSF63817">
    <property type="entry name" value="Sortase"/>
    <property type="match status" value="1"/>
</dbReference>
<evidence type="ECO:0000256" key="1">
    <source>
        <dbReference type="ARBA" id="ARBA00022801"/>
    </source>
</evidence>
<dbReference type="Pfam" id="PF04203">
    <property type="entry name" value="Sortase"/>
    <property type="match status" value="1"/>
</dbReference>
<keyword evidence="1" id="KW-0378">Hydrolase</keyword>
<evidence type="ECO:0000313" key="4">
    <source>
        <dbReference type="EMBL" id="EEG31339.1"/>
    </source>
</evidence>
<name>C0EB25_9FIRM</name>
<evidence type="ECO:0000256" key="3">
    <source>
        <dbReference type="SAM" id="Phobius"/>
    </source>
</evidence>
<feature type="transmembrane region" description="Helical" evidence="3">
    <location>
        <begin position="37"/>
        <end position="58"/>
    </location>
</feature>
<evidence type="ECO:0000256" key="2">
    <source>
        <dbReference type="PIRSR" id="PIRSR605754-1"/>
    </source>
</evidence>
<dbReference type="NCBIfam" id="TIGR03064">
    <property type="entry name" value="sortase_srtB"/>
    <property type="match status" value="1"/>
</dbReference>
<keyword evidence="3" id="KW-0472">Membrane</keyword>
<protein>
    <submittedName>
        <fullName evidence="4">Sortase, SrtB family</fullName>
    </submittedName>
</protein>
<feature type="active site" description="Acyl-thioester intermediate" evidence="2">
    <location>
        <position position="270"/>
    </location>
</feature>
<dbReference type="HOGENOM" id="CLU_034078_1_1_9"/>